<dbReference type="Proteomes" id="UP000657918">
    <property type="component" value="Chromosome 4"/>
</dbReference>
<reference evidence="1 2" key="1">
    <citation type="submission" date="2020-10" db="EMBL/GenBank/DDBJ databases">
        <title>Plant Genome Project.</title>
        <authorList>
            <person name="Zhang R.-G."/>
        </authorList>
    </citation>
    <scope>NUCLEOTIDE SEQUENCE [LARGE SCALE GENOMIC DNA]</scope>
    <source>
        <strain evidence="1">FAFU-HL-1</strain>
        <tissue evidence="1">Leaf</tissue>
    </source>
</reference>
<protein>
    <submittedName>
        <fullName evidence="1">Uncharacterized protein</fullName>
    </submittedName>
</protein>
<name>A0A835KC75_9ROSI</name>
<keyword evidence="2" id="KW-1185">Reference proteome</keyword>
<organism evidence="1 2">
    <name type="scientific">Salix dunnii</name>
    <dbReference type="NCBI Taxonomy" id="1413687"/>
    <lineage>
        <taxon>Eukaryota</taxon>
        <taxon>Viridiplantae</taxon>
        <taxon>Streptophyta</taxon>
        <taxon>Embryophyta</taxon>
        <taxon>Tracheophyta</taxon>
        <taxon>Spermatophyta</taxon>
        <taxon>Magnoliopsida</taxon>
        <taxon>eudicotyledons</taxon>
        <taxon>Gunneridae</taxon>
        <taxon>Pentapetalae</taxon>
        <taxon>rosids</taxon>
        <taxon>fabids</taxon>
        <taxon>Malpighiales</taxon>
        <taxon>Salicaceae</taxon>
        <taxon>Saliceae</taxon>
        <taxon>Salix</taxon>
    </lineage>
</organism>
<proteinExistence type="predicted"/>
<evidence type="ECO:0000313" key="2">
    <source>
        <dbReference type="Proteomes" id="UP000657918"/>
    </source>
</evidence>
<dbReference type="InterPro" id="IPR029063">
    <property type="entry name" value="SAM-dependent_MTases_sf"/>
</dbReference>
<accession>A0A835KC75</accession>
<evidence type="ECO:0000313" key="1">
    <source>
        <dbReference type="EMBL" id="KAF9684538.1"/>
    </source>
</evidence>
<comment type="caution">
    <text evidence="1">The sequence shown here is derived from an EMBL/GenBank/DDBJ whole genome shotgun (WGS) entry which is preliminary data.</text>
</comment>
<gene>
    <name evidence="1" type="ORF">SADUNF_Sadunf04G0128500</name>
</gene>
<dbReference type="OrthoDB" id="1606438at2759"/>
<dbReference type="Gene3D" id="3.40.50.150">
    <property type="entry name" value="Vaccinia Virus protein VP39"/>
    <property type="match status" value="1"/>
</dbReference>
<sequence>MLAPWHNLSSRSLRIVIHHLRGGHGDNLWKYASANPVHCKFVDDAMACAARLVVQAIVEGCPAVLDGDKTLVDVGGVMLPEEFRQGASVAVLDTMFAGPPTEIAHKLEARVEKSTSEFSKCPCQQIIT</sequence>
<dbReference type="EMBL" id="JADGMS010000004">
    <property type="protein sequence ID" value="KAF9684538.1"/>
    <property type="molecule type" value="Genomic_DNA"/>
</dbReference>
<dbReference type="AlphaFoldDB" id="A0A835KC75"/>